<proteinExistence type="predicted"/>
<evidence type="ECO:0000256" key="6">
    <source>
        <dbReference type="ARBA" id="ARBA00023277"/>
    </source>
</evidence>
<keyword evidence="7" id="KW-0624">Polysaccharide degradation</keyword>
<sequence>MQKFSSRFTHTKAANTHSLSAADHTDSVGSVVSAASGASRSARRGGRFRKLTLSLAVALGIGASTLAGPALDTAAGNESATPQASAAPSNLVGSLSGSLTGLAGSLSPRPGNNYQTFNVKGKTRTAIVDVPVNSGSRKKPILFVFGGRGQSAADMKNTSRLNAVAGRDAVVVHAEGIGRSWEGAPYSKTRRGEDVAFVREMVRSLSKRYNVDTRRVYAAGLSNGGGMAMNLACQAPDLVAAVVSVSGAYYDATMNNCRGRNVPTMLIHGVHDTLMHYGGGERHGMRYYGARAAFDNAARRNSCDMRTLHGVRAHALTSGFTYNGCRASTVLWRADFGGHNWHAFAPDAPKAAWHFLSRHRHA</sequence>
<accession>A0A9X3RF79</accession>
<keyword evidence="3" id="KW-0858">Xylan degradation</keyword>
<dbReference type="GO" id="GO:0045493">
    <property type="term" value="P:xylan catabolic process"/>
    <property type="evidence" value="ECO:0007669"/>
    <property type="project" value="UniProtKB-KW"/>
</dbReference>
<dbReference type="RefSeq" id="WP_269944245.1">
    <property type="nucleotide sequence ID" value="NZ_JAKMUT010000003.1"/>
</dbReference>
<keyword evidence="6" id="KW-0119">Carbohydrate metabolism</keyword>
<keyword evidence="5" id="KW-0378">Hydrolase</keyword>
<dbReference type="InterPro" id="IPR029058">
    <property type="entry name" value="AB_hydrolase_fold"/>
</dbReference>
<dbReference type="GO" id="GO:0030600">
    <property type="term" value="F:feruloyl esterase activity"/>
    <property type="evidence" value="ECO:0007669"/>
    <property type="project" value="InterPro"/>
</dbReference>
<evidence type="ECO:0000256" key="5">
    <source>
        <dbReference type="ARBA" id="ARBA00022801"/>
    </source>
</evidence>
<dbReference type="GO" id="GO:0005576">
    <property type="term" value="C:extracellular region"/>
    <property type="evidence" value="ECO:0007669"/>
    <property type="project" value="UniProtKB-SubCell"/>
</dbReference>
<evidence type="ECO:0000256" key="2">
    <source>
        <dbReference type="ARBA" id="ARBA00022525"/>
    </source>
</evidence>
<dbReference type="EMBL" id="JAKMUT010000003">
    <property type="protein sequence ID" value="MCZ9289310.1"/>
    <property type="molecule type" value="Genomic_DNA"/>
</dbReference>
<evidence type="ECO:0000313" key="9">
    <source>
        <dbReference type="Proteomes" id="UP001146469"/>
    </source>
</evidence>
<dbReference type="Pfam" id="PF10503">
    <property type="entry name" value="Esterase_PHB"/>
    <property type="match status" value="1"/>
</dbReference>
<dbReference type="Proteomes" id="UP001146469">
    <property type="component" value="Unassembled WGS sequence"/>
</dbReference>
<evidence type="ECO:0000256" key="3">
    <source>
        <dbReference type="ARBA" id="ARBA00022651"/>
    </source>
</evidence>
<evidence type="ECO:0000256" key="7">
    <source>
        <dbReference type="ARBA" id="ARBA00023326"/>
    </source>
</evidence>
<organism evidence="8 9">
    <name type="scientific">Corynebacterium evansiae</name>
    <dbReference type="NCBI Taxonomy" id="2913499"/>
    <lineage>
        <taxon>Bacteria</taxon>
        <taxon>Bacillati</taxon>
        <taxon>Actinomycetota</taxon>
        <taxon>Actinomycetes</taxon>
        <taxon>Mycobacteriales</taxon>
        <taxon>Corynebacteriaceae</taxon>
        <taxon>Corynebacterium</taxon>
    </lineage>
</organism>
<comment type="subcellular location">
    <subcellularLocation>
        <location evidence="1">Secreted</location>
    </subcellularLocation>
</comment>
<dbReference type="InterPro" id="IPR010126">
    <property type="entry name" value="Esterase_phb"/>
</dbReference>
<keyword evidence="9" id="KW-1185">Reference proteome</keyword>
<evidence type="ECO:0000256" key="4">
    <source>
        <dbReference type="ARBA" id="ARBA00022729"/>
    </source>
</evidence>
<dbReference type="AlphaFoldDB" id="A0A9X3RF79"/>
<reference evidence="8" key="1">
    <citation type="submission" date="2022-02" db="EMBL/GenBank/DDBJ databases">
        <title>Corynebacterium sp. from urogenital microbiome.</title>
        <authorList>
            <person name="Cappelli E.A."/>
            <person name="Ribeiro T.G."/>
            <person name="Peixe L."/>
        </authorList>
    </citation>
    <scope>NUCLEOTIDE SEQUENCE</scope>
    <source>
        <strain evidence="8">C8Ua_174</strain>
    </source>
</reference>
<comment type="caution">
    <text evidence="8">The sequence shown here is derived from an EMBL/GenBank/DDBJ whole genome shotgun (WGS) entry which is preliminary data.</text>
</comment>
<gene>
    <name evidence="8" type="ORF">L8V00_03690</name>
</gene>
<dbReference type="Gene3D" id="3.40.50.1820">
    <property type="entry name" value="alpha/beta hydrolase"/>
    <property type="match status" value="1"/>
</dbReference>
<dbReference type="PANTHER" id="PTHR38050:SF2">
    <property type="entry name" value="FERULOYL ESTERASE C-RELATED"/>
    <property type="match status" value="1"/>
</dbReference>
<dbReference type="SUPFAM" id="SSF53474">
    <property type="entry name" value="alpha/beta-Hydrolases"/>
    <property type="match status" value="1"/>
</dbReference>
<evidence type="ECO:0000313" key="8">
    <source>
        <dbReference type="EMBL" id="MCZ9289310.1"/>
    </source>
</evidence>
<name>A0A9X3RF79_9CORY</name>
<evidence type="ECO:0000256" key="1">
    <source>
        <dbReference type="ARBA" id="ARBA00004613"/>
    </source>
</evidence>
<dbReference type="PANTHER" id="PTHR38050">
    <property type="match status" value="1"/>
</dbReference>
<dbReference type="InterPro" id="IPR043595">
    <property type="entry name" value="FaeB/C/D"/>
</dbReference>
<keyword evidence="2" id="KW-0964">Secreted</keyword>
<keyword evidence="4" id="KW-0732">Signal</keyword>
<protein>
    <submittedName>
        <fullName evidence="8">Prolyl oligopeptidase family serine peptidase</fullName>
    </submittedName>
</protein>